<dbReference type="EMBL" id="VIGX01000014">
    <property type="protein sequence ID" value="TWS27410.1"/>
    <property type="molecule type" value="Genomic_DNA"/>
</dbReference>
<gene>
    <name evidence="1" type="ORF">FK530_18995</name>
</gene>
<organism evidence="1 2">
    <name type="scientific">Tsukamurella conjunctivitidis</name>
    <dbReference type="NCBI Taxonomy" id="2592068"/>
    <lineage>
        <taxon>Bacteria</taxon>
        <taxon>Bacillati</taxon>
        <taxon>Actinomycetota</taxon>
        <taxon>Actinomycetes</taxon>
        <taxon>Mycobacteriales</taxon>
        <taxon>Tsukamurellaceae</taxon>
        <taxon>Tsukamurella</taxon>
    </lineage>
</organism>
<dbReference type="InterPro" id="IPR024997">
    <property type="entry name" value="DUF3892"/>
</dbReference>
<name>A0A5C5RY91_9ACTN</name>
<dbReference type="RefSeq" id="WP_146488547.1">
    <property type="nucleotide sequence ID" value="NZ_VIGX01000014.1"/>
</dbReference>
<evidence type="ECO:0000313" key="2">
    <source>
        <dbReference type="Proteomes" id="UP000319375"/>
    </source>
</evidence>
<keyword evidence="2" id="KW-1185">Reference proteome</keyword>
<comment type="caution">
    <text evidence="1">The sequence shown here is derived from an EMBL/GenBank/DDBJ whole genome shotgun (WGS) entry which is preliminary data.</text>
</comment>
<dbReference type="Pfam" id="PF13031">
    <property type="entry name" value="DUF3892"/>
    <property type="match status" value="1"/>
</dbReference>
<protein>
    <submittedName>
        <fullName evidence="1">DUF3892 domain-containing protein</fullName>
    </submittedName>
</protein>
<evidence type="ECO:0000313" key="1">
    <source>
        <dbReference type="EMBL" id="TWS27410.1"/>
    </source>
</evidence>
<dbReference type="AlphaFoldDB" id="A0A5C5RY91"/>
<proteinExistence type="predicted"/>
<sequence>MSHEYRITAVHLEPTNSQRFEHITAVMAARVHSGESVQDDERERSLQTILNWIALGHTFYCRSKSGRADVVAYPKGAPRYIRTVRDGTESNNLLELRRF</sequence>
<accession>A0A5C5RY91</accession>
<reference evidence="1 2" key="1">
    <citation type="submission" date="2019-06" db="EMBL/GenBank/DDBJ databases">
        <title>Tsukamurella conjunctivitidis sp. nov., Tsukamurella assacharolytica sp. nov. and Tsukamurella sputae sp. nov. isolated from patients with conjunctivitis, bacteraemia (lymphoma) and respiratory infection (sputum) in Hong Kong.</title>
        <authorList>
            <person name="Teng J.L.L."/>
            <person name="Lee H.H."/>
            <person name="Fong J.Y.H."/>
            <person name="Fok K.M.N."/>
            <person name="Lau S.K.P."/>
            <person name="Woo P.C.Y."/>
        </authorList>
    </citation>
    <scope>NUCLEOTIDE SEQUENCE [LARGE SCALE GENOMIC DNA]</scope>
    <source>
        <strain evidence="1 2">HKU72</strain>
    </source>
</reference>
<dbReference type="OrthoDB" id="826539at2"/>
<dbReference type="Proteomes" id="UP000319375">
    <property type="component" value="Unassembled WGS sequence"/>
</dbReference>